<dbReference type="GO" id="GO:0016567">
    <property type="term" value="P:protein ubiquitination"/>
    <property type="evidence" value="ECO:0007669"/>
    <property type="project" value="InterPro"/>
</dbReference>
<evidence type="ECO:0000256" key="1">
    <source>
        <dbReference type="ARBA" id="ARBA00004906"/>
    </source>
</evidence>
<name>A0AAD8VKL2_LOLMU</name>
<dbReference type="InterPro" id="IPR044730">
    <property type="entry name" value="RNase_H-like_dom_plant"/>
</dbReference>
<protein>
    <submittedName>
        <fullName evidence="5">Uncharacterized protein</fullName>
    </submittedName>
</protein>
<dbReference type="InterPro" id="IPR056423">
    <property type="entry name" value="BACK_BPM_SPOP"/>
</dbReference>
<dbReference type="InterPro" id="IPR002083">
    <property type="entry name" value="MATH/TRAF_dom"/>
</dbReference>
<sequence length="569" mass="63947">MPFVNPDAMVQVHRDLHGWVWDWLGKLDDKEFSISMMIMYQSWLARNDANGELRIATPSVIMHRSLALLEEWRDAQQTRVQPETRAVERWQPLAEGWTKANTDGSFLELEGVGGSGVIPRDHYGRFVKGSCHFFTSTPDPEGIELLACKEALILAKEKDIHRLCLKSDWLGDVPKLRSSDIDRSLHDPLVEEIKTLLHGFVDHSISHVHRTESFAMSFAEKSSPPASAIIANTSRGYHILKIDGYSLTKDTPKGEALYSCQFTMCGYRWRIRYYPNGDRSDCAGYISLYLVLDETVAKEVKTQSKICFVDSTEEHPSLTSSNVESFNGQHRSWGRSKFIKRVDFEKSKHLVDDSFTVRCDLAVINQIRAEEMPAPKFVSVPPSDLNQHLGDLLATGKGADVVFEIAGVTFAAHRWLLASRSKVFRAELFGSMKESGTADVIRVDDMEPQVFRALLCFAYTDSLPVDETKEEDAMCQHLLVAADRYDLKRLKLVCEEKLCKYIDVSTVGTILALADQHRCDGLKNACFHFLSSPTNMTAALATDGFQHLSRSCPSVMIQLIAMSSLSHSA</sequence>
<dbReference type="SUPFAM" id="SSF53098">
    <property type="entry name" value="Ribonuclease H-like"/>
    <property type="match status" value="1"/>
</dbReference>
<dbReference type="Pfam" id="PF00651">
    <property type="entry name" value="BTB"/>
    <property type="match status" value="1"/>
</dbReference>
<dbReference type="InterPro" id="IPR000210">
    <property type="entry name" value="BTB/POZ_dom"/>
</dbReference>
<evidence type="ECO:0000256" key="2">
    <source>
        <dbReference type="ARBA" id="ARBA00010846"/>
    </source>
</evidence>
<feature type="domain" description="MATH" evidence="4">
    <location>
        <begin position="235"/>
        <end position="361"/>
    </location>
</feature>
<comment type="caution">
    <text evidence="5">The sequence shown here is derived from an EMBL/GenBank/DDBJ whole genome shotgun (WGS) entry which is preliminary data.</text>
</comment>
<evidence type="ECO:0000259" key="4">
    <source>
        <dbReference type="PROSITE" id="PS50144"/>
    </source>
</evidence>
<dbReference type="SUPFAM" id="SSF54695">
    <property type="entry name" value="POZ domain"/>
    <property type="match status" value="1"/>
</dbReference>
<dbReference type="Pfam" id="PF13456">
    <property type="entry name" value="RVT_3"/>
    <property type="match status" value="1"/>
</dbReference>
<comment type="pathway">
    <text evidence="1">Protein modification; protein ubiquitination.</text>
</comment>
<keyword evidence="6" id="KW-1185">Reference proteome</keyword>
<dbReference type="InterPro" id="IPR045005">
    <property type="entry name" value="BPM1-6"/>
</dbReference>
<proteinExistence type="inferred from homology"/>
<dbReference type="CDD" id="cd00121">
    <property type="entry name" value="MATH"/>
    <property type="match status" value="1"/>
</dbReference>
<dbReference type="GO" id="GO:0004523">
    <property type="term" value="F:RNA-DNA hybrid ribonuclease activity"/>
    <property type="evidence" value="ECO:0007669"/>
    <property type="project" value="InterPro"/>
</dbReference>
<dbReference type="InterPro" id="IPR012337">
    <property type="entry name" value="RNaseH-like_sf"/>
</dbReference>
<dbReference type="Gene3D" id="3.30.710.10">
    <property type="entry name" value="Potassium Channel Kv1.1, Chain A"/>
    <property type="match status" value="1"/>
</dbReference>
<comment type="similarity">
    <text evidence="2">Belongs to the Tdpoz family.</text>
</comment>
<dbReference type="PANTHER" id="PTHR26379:SF429">
    <property type="entry name" value="OS10G0428900 PROTEIN"/>
    <property type="match status" value="1"/>
</dbReference>
<dbReference type="InterPro" id="IPR002156">
    <property type="entry name" value="RNaseH_domain"/>
</dbReference>
<dbReference type="Pfam" id="PF24570">
    <property type="entry name" value="BACK_BPM_SPOP"/>
    <property type="match status" value="1"/>
</dbReference>
<dbReference type="EMBL" id="JAUUTY010000007">
    <property type="protein sequence ID" value="KAK1610099.1"/>
    <property type="molecule type" value="Genomic_DNA"/>
</dbReference>
<dbReference type="SUPFAM" id="SSF49599">
    <property type="entry name" value="TRAF domain-like"/>
    <property type="match status" value="1"/>
</dbReference>
<dbReference type="Pfam" id="PF22486">
    <property type="entry name" value="MATH_2"/>
    <property type="match status" value="1"/>
</dbReference>
<evidence type="ECO:0000313" key="5">
    <source>
        <dbReference type="EMBL" id="KAK1610099.1"/>
    </source>
</evidence>
<dbReference type="AlphaFoldDB" id="A0AAD8VKL2"/>
<dbReference type="PROSITE" id="PS50097">
    <property type="entry name" value="BTB"/>
    <property type="match status" value="1"/>
</dbReference>
<dbReference type="Gene3D" id="1.25.40.420">
    <property type="match status" value="1"/>
</dbReference>
<dbReference type="Proteomes" id="UP001231189">
    <property type="component" value="Unassembled WGS sequence"/>
</dbReference>
<dbReference type="Gene3D" id="3.30.420.10">
    <property type="entry name" value="Ribonuclease H-like superfamily/Ribonuclease H"/>
    <property type="match status" value="1"/>
</dbReference>
<dbReference type="InterPro" id="IPR008974">
    <property type="entry name" value="TRAF-like"/>
</dbReference>
<dbReference type="SMART" id="SM00225">
    <property type="entry name" value="BTB"/>
    <property type="match status" value="1"/>
</dbReference>
<dbReference type="CDD" id="cd06222">
    <property type="entry name" value="RNase_H_like"/>
    <property type="match status" value="1"/>
</dbReference>
<feature type="domain" description="BTB" evidence="3">
    <location>
        <begin position="399"/>
        <end position="467"/>
    </location>
</feature>
<dbReference type="GO" id="GO:0003676">
    <property type="term" value="F:nucleic acid binding"/>
    <property type="evidence" value="ECO:0007669"/>
    <property type="project" value="InterPro"/>
</dbReference>
<dbReference type="PROSITE" id="PS50144">
    <property type="entry name" value="MATH"/>
    <property type="match status" value="1"/>
</dbReference>
<organism evidence="5 6">
    <name type="scientific">Lolium multiflorum</name>
    <name type="common">Italian ryegrass</name>
    <name type="synonym">Lolium perenne subsp. multiflorum</name>
    <dbReference type="NCBI Taxonomy" id="4521"/>
    <lineage>
        <taxon>Eukaryota</taxon>
        <taxon>Viridiplantae</taxon>
        <taxon>Streptophyta</taxon>
        <taxon>Embryophyta</taxon>
        <taxon>Tracheophyta</taxon>
        <taxon>Spermatophyta</taxon>
        <taxon>Magnoliopsida</taxon>
        <taxon>Liliopsida</taxon>
        <taxon>Poales</taxon>
        <taxon>Poaceae</taxon>
        <taxon>BOP clade</taxon>
        <taxon>Pooideae</taxon>
        <taxon>Poodae</taxon>
        <taxon>Poeae</taxon>
        <taxon>Poeae Chloroplast Group 2 (Poeae type)</taxon>
        <taxon>Loliodinae</taxon>
        <taxon>Loliinae</taxon>
        <taxon>Lolium</taxon>
    </lineage>
</organism>
<reference evidence="5" key="1">
    <citation type="submission" date="2023-07" db="EMBL/GenBank/DDBJ databases">
        <title>A chromosome-level genome assembly of Lolium multiflorum.</title>
        <authorList>
            <person name="Chen Y."/>
            <person name="Copetti D."/>
            <person name="Kolliker R."/>
            <person name="Studer B."/>
        </authorList>
    </citation>
    <scope>NUCLEOTIDE SEQUENCE</scope>
    <source>
        <strain evidence="5">02402/16</strain>
        <tissue evidence="5">Leaf</tissue>
    </source>
</reference>
<evidence type="ECO:0000313" key="6">
    <source>
        <dbReference type="Proteomes" id="UP001231189"/>
    </source>
</evidence>
<dbReference type="CDD" id="cd18280">
    <property type="entry name" value="BTB_POZ_BPM_plant"/>
    <property type="match status" value="1"/>
</dbReference>
<dbReference type="PANTHER" id="PTHR26379">
    <property type="entry name" value="BTB/POZ AND MATH DOMAIN-CONTAINING PROTEIN 1"/>
    <property type="match status" value="1"/>
</dbReference>
<dbReference type="InterPro" id="IPR011333">
    <property type="entry name" value="SKP1/BTB/POZ_sf"/>
</dbReference>
<accession>A0AAD8VKL2</accession>
<gene>
    <name evidence="5" type="ORF">QYE76_033772</name>
</gene>
<dbReference type="InterPro" id="IPR036397">
    <property type="entry name" value="RNaseH_sf"/>
</dbReference>
<evidence type="ECO:0000259" key="3">
    <source>
        <dbReference type="PROSITE" id="PS50097"/>
    </source>
</evidence>
<dbReference type="Gene3D" id="2.60.210.10">
    <property type="entry name" value="Apoptosis, Tumor Necrosis Factor Receptor Associated Protein 2, Chain A"/>
    <property type="match status" value="1"/>
</dbReference>